<evidence type="ECO:0000256" key="1">
    <source>
        <dbReference type="SAM" id="Phobius"/>
    </source>
</evidence>
<organism evidence="2 3">
    <name type="scientific">Pseudoduganella guangdongensis</name>
    <dbReference type="NCBI Taxonomy" id="2692179"/>
    <lineage>
        <taxon>Bacteria</taxon>
        <taxon>Pseudomonadati</taxon>
        <taxon>Pseudomonadota</taxon>
        <taxon>Betaproteobacteria</taxon>
        <taxon>Burkholderiales</taxon>
        <taxon>Oxalobacteraceae</taxon>
        <taxon>Telluria group</taxon>
        <taxon>Pseudoduganella</taxon>
    </lineage>
</organism>
<proteinExistence type="predicted"/>
<dbReference type="RefSeq" id="WP_161027206.1">
    <property type="nucleotide sequence ID" value="NZ_WWCJ01000015.1"/>
</dbReference>
<feature type="transmembrane region" description="Helical" evidence="1">
    <location>
        <begin position="124"/>
        <end position="148"/>
    </location>
</feature>
<dbReference type="EMBL" id="WWCJ01000015">
    <property type="protein sequence ID" value="MYN04245.1"/>
    <property type="molecule type" value="Genomic_DNA"/>
</dbReference>
<keyword evidence="1" id="KW-0812">Transmembrane</keyword>
<keyword evidence="1" id="KW-1133">Transmembrane helix</keyword>
<dbReference type="Proteomes" id="UP000448575">
    <property type="component" value="Unassembled WGS sequence"/>
</dbReference>
<name>A0A6N9HNG1_9BURK</name>
<evidence type="ECO:0000313" key="2">
    <source>
        <dbReference type="EMBL" id="MYN04245.1"/>
    </source>
</evidence>
<reference evidence="2 3" key="1">
    <citation type="submission" date="2019-12" db="EMBL/GenBank/DDBJ databases">
        <title>Novel species isolated from a subtropical stream in China.</title>
        <authorList>
            <person name="Lu H."/>
        </authorList>
    </citation>
    <scope>NUCLEOTIDE SEQUENCE [LARGE SCALE GENOMIC DNA]</scope>
    <source>
        <strain evidence="2 3">DS3</strain>
    </source>
</reference>
<comment type="caution">
    <text evidence="2">The sequence shown here is derived from an EMBL/GenBank/DDBJ whole genome shotgun (WGS) entry which is preliminary data.</text>
</comment>
<gene>
    <name evidence="2" type="ORF">GTP41_19315</name>
</gene>
<dbReference type="AlphaFoldDB" id="A0A6N9HNG1"/>
<accession>A0A6N9HNG1</accession>
<sequence>MKTHPYLIEGRLPDVLALIQALALSPMTRRSEEGLVQELQGTPSSASSWIEIGLQHREFFRVKPEGKRRAHVSLIARNVQEPVSNDNGDELRPTLHADTTAKLMALAVDLHAQQTQRKEAWKTVIIPITVAVLAAVASISAAFISAAMRK</sequence>
<evidence type="ECO:0000313" key="3">
    <source>
        <dbReference type="Proteomes" id="UP000448575"/>
    </source>
</evidence>
<keyword evidence="3" id="KW-1185">Reference proteome</keyword>
<protein>
    <submittedName>
        <fullName evidence="2">Uncharacterized protein</fullName>
    </submittedName>
</protein>
<keyword evidence="1" id="KW-0472">Membrane</keyword>